<protein>
    <submittedName>
        <fullName evidence="1">Uncharacterized protein</fullName>
    </submittedName>
</protein>
<dbReference type="EMBL" id="KZ293416">
    <property type="protein sequence ID" value="PBK76611.1"/>
    <property type="molecule type" value="Genomic_DNA"/>
</dbReference>
<dbReference type="AlphaFoldDB" id="A0A2H3C0J1"/>
<organism evidence="1 2">
    <name type="scientific">Armillaria solidipes</name>
    <dbReference type="NCBI Taxonomy" id="1076256"/>
    <lineage>
        <taxon>Eukaryota</taxon>
        <taxon>Fungi</taxon>
        <taxon>Dikarya</taxon>
        <taxon>Basidiomycota</taxon>
        <taxon>Agaricomycotina</taxon>
        <taxon>Agaricomycetes</taxon>
        <taxon>Agaricomycetidae</taxon>
        <taxon>Agaricales</taxon>
        <taxon>Marasmiineae</taxon>
        <taxon>Physalacriaceae</taxon>
        <taxon>Armillaria</taxon>
    </lineage>
</organism>
<accession>A0A2H3C0J1</accession>
<evidence type="ECO:0000313" key="1">
    <source>
        <dbReference type="EMBL" id="PBK76611.1"/>
    </source>
</evidence>
<reference evidence="2" key="1">
    <citation type="journal article" date="2017" name="Nat. Ecol. Evol.">
        <title>Genome expansion and lineage-specific genetic innovations in the forest pathogenic fungi Armillaria.</title>
        <authorList>
            <person name="Sipos G."/>
            <person name="Prasanna A.N."/>
            <person name="Walter M.C."/>
            <person name="O'Connor E."/>
            <person name="Balint B."/>
            <person name="Krizsan K."/>
            <person name="Kiss B."/>
            <person name="Hess J."/>
            <person name="Varga T."/>
            <person name="Slot J."/>
            <person name="Riley R."/>
            <person name="Boka B."/>
            <person name="Rigling D."/>
            <person name="Barry K."/>
            <person name="Lee J."/>
            <person name="Mihaltcheva S."/>
            <person name="LaButti K."/>
            <person name="Lipzen A."/>
            <person name="Waldron R."/>
            <person name="Moloney N.M."/>
            <person name="Sperisen C."/>
            <person name="Kredics L."/>
            <person name="Vagvoelgyi C."/>
            <person name="Patrignani A."/>
            <person name="Fitzpatrick D."/>
            <person name="Nagy I."/>
            <person name="Doyle S."/>
            <person name="Anderson J.B."/>
            <person name="Grigoriev I.V."/>
            <person name="Gueldener U."/>
            <person name="Muensterkoetter M."/>
            <person name="Nagy L.G."/>
        </authorList>
    </citation>
    <scope>NUCLEOTIDE SEQUENCE [LARGE SCALE GENOMIC DNA]</scope>
    <source>
        <strain evidence="2">28-4</strain>
    </source>
</reference>
<sequence>MENIPGNILSLILSQAVIEADKDPDAFDATLISRSTLLFSTTRTAVCLVPNSEYNDLVTQHSSPAWSHPELYDIKLATLTIRRQGHFLIWTLACLSSIGPEFHGVSLHGYITERQRCSFFNSTDQSIGRDPTILLITCACQLSPSSSFYIKVHKHIVISYWNDPFHPSHPSFTVSISHTHRTILATPRSYSDVLTHHIQ</sequence>
<keyword evidence="2" id="KW-1185">Reference proteome</keyword>
<name>A0A2H3C0J1_9AGAR</name>
<dbReference type="Proteomes" id="UP000218334">
    <property type="component" value="Unassembled WGS sequence"/>
</dbReference>
<evidence type="ECO:0000313" key="2">
    <source>
        <dbReference type="Proteomes" id="UP000218334"/>
    </source>
</evidence>
<proteinExistence type="predicted"/>
<gene>
    <name evidence="1" type="ORF">ARMSODRAFT_234686</name>
</gene>